<dbReference type="AlphaFoldDB" id="A0A3B0PP32"/>
<reference evidence="2" key="1">
    <citation type="submission" date="2018-06" db="EMBL/GenBank/DDBJ databases">
        <authorList>
            <consortium name="Pathogen Informatics"/>
        </authorList>
    </citation>
    <scope>NUCLEOTIDE SEQUENCE [LARGE SCALE GENOMIC DNA]</scope>
    <source>
        <strain evidence="2">NCTC10132</strain>
    </source>
</reference>
<accession>A0A3B0PP32</accession>
<evidence type="ECO:0000313" key="1">
    <source>
        <dbReference type="EMBL" id="SYV97557.1"/>
    </source>
</evidence>
<keyword evidence="1" id="KW-0808">Transferase</keyword>
<dbReference type="EMBL" id="LS991951">
    <property type="protein sequence ID" value="SYV97557.1"/>
    <property type="molecule type" value="Genomic_DNA"/>
</dbReference>
<dbReference type="EC" id="2.1.1.37" evidence="1"/>
<evidence type="ECO:0000313" key="2">
    <source>
        <dbReference type="Proteomes" id="UP000257559"/>
    </source>
</evidence>
<name>A0A3B0PP32_9BACT</name>
<proteinExistence type="predicted"/>
<organism evidence="1 2">
    <name type="scientific">Mycoplasmopsis edwardii</name>
    <dbReference type="NCBI Taxonomy" id="53558"/>
    <lineage>
        <taxon>Bacteria</taxon>
        <taxon>Bacillati</taxon>
        <taxon>Mycoplasmatota</taxon>
        <taxon>Mycoplasmoidales</taxon>
        <taxon>Metamycoplasmataceae</taxon>
        <taxon>Mycoplasmopsis</taxon>
    </lineage>
</organism>
<dbReference type="GO" id="GO:0032259">
    <property type="term" value="P:methylation"/>
    <property type="evidence" value="ECO:0007669"/>
    <property type="project" value="UniProtKB-KW"/>
</dbReference>
<dbReference type="KEGG" id="medw:NCTC10132_00923"/>
<dbReference type="GO" id="GO:0003886">
    <property type="term" value="F:DNA (cytosine-5-)-methyltransferase activity"/>
    <property type="evidence" value="ECO:0007669"/>
    <property type="project" value="UniProtKB-EC"/>
</dbReference>
<gene>
    <name evidence="1" type="ORF">NCTC10132_00923</name>
</gene>
<dbReference type="Proteomes" id="UP000257559">
    <property type="component" value="Chromosome"/>
</dbReference>
<keyword evidence="2" id="KW-1185">Reference proteome</keyword>
<protein>
    <submittedName>
        <fullName evidence="1">CpG cytosine-specific DNA modification methyltransferase</fullName>
        <ecNumber evidence="1">2.1.1.37</ecNumber>
    </submittedName>
</protein>
<keyword evidence="1" id="KW-0489">Methyltransferase</keyword>
<sequence length="60" mass="6927">MNSLEALLYMGFERDDYEKIKSSNLLNENKIIFTAGNSISVEVLETLFKKIIKEVITDEQ</sequence>